<dbReference type="Proteomes" id="UP000001695">
    <property type="component" value="Chromosome"/>
</dbReference>
<reference evidence="3 4" key="2">
    <citation type="journal article" date="2010" name="J. Bacteriol.">
        <title>Complete genome sequence of Beijerinckia indica subsp. indica.</title>
        <authorList>
            <person name="Tamas I."/>
            <person name="Dedysh S.N."/>
            <person name="Liesack W."/>
            <person name="Stott M.B."/>
            <person name="Alam M."/>
            <person name="Murrell J.C."/>
            <person name="Dunfield P.F."/>
        </authorList>
    </citation>
    <scope>NUCLEOTIDE SEQUENCE [LARGE SCALE GENOMIC DNA]</scope>
    <source>
        <strain evidence="4">ATCC 9039 / DSM 1715 / NCIMB 8712</strain>
    </source>
</reference>
<dbReference type="RefSeq" id="WP_012383722.1">
    <property type="nucleotide sequence ID" value="NC_010581.1"/>
</dbReference>
<dbReference type="STRING" id="395963.Bind_0715"/>
<gene>
    <name evidence="3" type="ordered locus">Bind_0715</name>
</gene>
<evidence type="ECO:0000256" key="1">
    <source>
        <dbReference type="SAM" id="MobiDB-lite"/>
    </source>
</evidence>
<protein>
    <recommendedName>
        <fullName evidence="5">TIGR02301 family protein</fullName>
    </recommendedName>
</protein>
<dbReference type="NCBIfam" id="TIGR02301">
    <property type="entry name" value="TIGR02301 family protein"/>
    <property type="match status" value="1"/>
</dbReference>
<keyword evidence="2" id="KW-0732">Signal</keyword>
<dbReference type="AlphaFoldDB" id="B2IGI3"/>
<accession>B2IGI3</accession>
<dbReference type="EMBL" id="CP001016">
    <property type="protein sequence ID" value="ACB94365.1"/>
    <property type="molecule type" value="Genomic_DNA"/>
</dbReference>
<dbReference type="eggNOG" id="COG5451">
    <property type="taxonomic scope" value="Bacteria"/>
</dbReference>
<feature type="chain" id="PRO_5002776680" description="TIGR02301 family protein" evidence="2">
    <location>
        <begin position="26"/>
        <end position="214"/>
    </location>
</feature>
<organism evidence="3 4">
    <name type="scientific">Beijerinckia indica subsp. indica (strain ATCC 9039 / DSM 1715 / NCIMB 8712)</name>
    <dbReference type="NCBI Taxonomy" id="395963"/>
    <lineage>
        <taxon>Bacteria</taxon>
        <taxon>Pseudomonadati</taxon>
        <taxon>Pseudomonadota</taxon>
        <taxon>Alphaproteobacteria</taxon>
        <taxon>Hyphomicrobiales</taxon>
        <taxon>Beijerinckiaceae</taxon>
        <taxon>Beijerinckia</taxon>
    </lineage>
</organism>
<dbReference type="HOGENOM" id="CLU_105381_0_0_5"/>
<reference evidence="4" key="1">
    <citation type="submission" date="2008-03" db="EMBL/GenBank/DDBJ databases">
        <title>Complete sequence of chromosome of Beijerinckia indica subsp. indica ATCC 9039.</title>
        <authorList>
            <consortium name="US DOE Joint Genome Institute"/>
            <person name="Copeland A."/>
            <person name="Lucas S."/>
            <person name="Lapidus A."/>
            <person name="Glavina del Rio T."/>
            <person name="Dalin E."/>
            <person name="Tice H."/>
            <person name="Bruce D."/>
            <person name="Goodwin L."/>
            <person name="Pitluck S."/>
            <person name="LaButti K."/>
            <person name="Schmutz J."/>
            <person name="Larimer F."/>
            <person name="Land M."/>
            <person name="Hauser L."/>
            <person name="Kyrpides N."/>
            <person name="Mikhailova N."/>
            <person name="Dunfield P.F."/>
            <person name="Dedysh S.N."/>
            <person name="Liesack W."/>
            <person name="Saw J.H."/>
            <person name="Alam M."/>
            <person name="Chen Y."/>
            <person name="Murrell J.C."/>
            <person name="Richardson P."/>
        </authorList>
    </citation>
    <scope>NUCLEOTIDE SEQUENCE [LARGE SCALE GENOMIC DNA]</scope>
    <source>
        <strain evidence="4">ATCC 9039 / DSM 1715 / NCIMB 8712</strain>
    </source>
</reference>
<dbReference type="InterPro" id="IPR012645">
    <property type="entry name" value="CHP02301"/>
</dbReference>
<evidence type="ECO:0000313" key="3">
    <source>
        <dbReference type="EMBL" id="ACB94365.1"/>
    </source>
</evidence>
<name>B2IGI3_BEII9</name>
<evidence type="ECO:0000256" key="2">
    <source>
        <dbReference type="SAM" id="SignalP"/>
    </source>
</evidence>
<feature type="region of interest" description="Disordered" evidence="1">
    <location>
        <begin position="36"/>
        <end position="116"/>
    </location>
</feature>
<dbReference type="Pfam" id="PF09539">
    <property type="entry name" value="DUF2385"/>
    <property type="match status" value="1"/>
</dbReference>
<proteinExistence type="predicted"/>
<dbReference type="OrthoDB" id="8481666at2"/>
<evidence type="ECO:0008006" key="5">
    <source>
        <dbReference type="Google" id="ProtNLM"/>
    </source>
</evidence>
<sequence>MVACFRFASAMLVVVPIMANTSAWAQWDWFEGVEKPAQPSRPVPHSVPALRVPPRSTPRPDRSTAASPGKKHHERPHSHDADPKPAHKKKGQAKQESTKAAPDSNSPSQPVERKPAPYEGDLLRLAEILGALSYLETLCGGRTENWSARMTALMEAEAGGEQEKERLAGAYNRGLRDYQLSYRLCTPNAQAIIARFFAEGARISHSVIDRYGAY</sequence>
<feature type="signal peptide" evidence="2">
    <location>
        <begin position="1"/>
        <end position="25"/>
    </location>
</feature>
<keyword evidence="4" id="KW-1185">Reference proteome</keyword>
<evidence type="ECO:0000313" key="4">
    <source>
        <dbReference type="Proteomes" id="UP000001695"/>
    </source>
</evidence>
<dbReference type="KEGG" id="bid:Bind_0715"/>